<reference evidence="1 2" key="1">
    <citation type="journal article" date="2021" name="Nat. Commun.">
        <title>Genetic determinants of endophytism in the Arabidopsis root mycobiome.</title>
        <authorList>
            <person name="Mesny F."/>
            <person name="Miyauchi S."/>
            <person name="Thiergart T."/>
            <person name="Pickel B."/>
            <person name="Atanasova L."/>
            <person name="Karlsson M."/>
            <person name="Huettel B."/>
            <person name="Barry K.W."/>
            <person name="Haridas S."/>
            <person name="Chen C."/>
            <person name="Bauer D."/>
            <person name="Andreopoulos W."/>
            <person name="Pangilinan J."/>
            <person name="LaButti K."/>
            <person name="Riley R."/>
            <person name="Lipzen A."/>
            <person name="Clum A."/>
            <person name="Drula E."/>
            <person name="Henrissat B."/>
            <person name="Kohler A."/>
            <person name="Grigoriev I.V."/>
            <person name="Martin F.M."/>
            <person name="Hacquard S."/>
        </authorList>
    </citation>
    <scope>NUCLEOTIDE SEQUENCE [LARGE SCALE GENOMIC DNA]</scope>
    <source>
        <strain evidence="1 2">MPI-SDFR-AT-0079</strain>
    </source>
</reference>
<dbReference type="Proteomes" id="UP000724584">
    <property type="component" value="Unassembled WGS sequence"/>
</dbReference>
<organism evidence="1 2">
    <name type="scientific">Chaetomium tenue</name>
    <dbReference type="NCBI Taxonomy" id="1854479"/>
    <lineage>
        <taxon>Eukaryota</taxon>
        <taxon>Fungi</taxon>
        <taxon>Dikarya</taxon>
        <taxon>Ascomycota</taxon>
        <taxon>Pezizomycotina</taxon>
        <taxon>Sordariomycetes</taxon>
        <taxon>Sordariomycetidae</taxon>
        <taxon>Sordariales</taxon>
        <taxon>Chaetomiaceae</taxon>
        <taxon>Chaetomium</taxon>
    </lineage>
</organism>
<comment type="caution">
    <text evidence="1">The sequence shown here is derived from an EMBL/GenBank/DDBJ whole genome shotgun (WGS) entry which is preliminary data.</text>
</comment>
<sequence length="1106" mass="121536">MDLGKTAPAHQEYDLLIVTDATSSMGSFLVSLKSSLNDIIRISATTASFSRIGVLGYRDYDQTMSQVTEWSGWHSRDAQSEVSQAELLAFVDKLKPQAGGDWPEAARTGLALAHQVMRPEAKTIVLLYADAPPHTERRAGLWKTEQDKLCEPGAYGGNGKLFADWTSVCRTLGEGEKRAQVFSIVEEGGSHTDEIAAMFLYLSACTGGVCLGLPKGAAVATISEVTINLLLAWMGADKQGAKLDSRNIATHFHYRDKGKVNQLTSEKDGASVRYLSISSTKTDKNALEANIVRPKVSLETMSQIIPSREHPAMDFAKRYKADPEYQKIVVEQLTEIIESDVSALSVNPVFGALWRTVCNDRLNPARDGLITSFGLQVDRTTDANKKERLKKWLEESYDFAGEIVEMIEAVPEEARYPCVFLDPTVRFTPAENEEDDEANATGFTRDELLEIGRSCDYRILRRLGRILTRLTYVNSKGDLPAHVKDVPETEVPKIPMALARSEHQCKFWKVLLHTVLPGTMLAARPAALLAALSVRLGIKPLEEVAYTELLAWRDNWNTLDIPETWSVNCLSLLLEADKKLRQATAGTQSAEAGRQTVLKEEDRRLFGALVDYKMLEMNLSTTFEAEVGWSPNKSKAPLGPVVMCNACEFPRSVTIMGADGTCGVCLGTRQPGNDEPREVQEARVTGGVSKSDNSDTTASWNECSMTDCRAQYVVYNPKLLNVRPKCHYCRQINRTSQTNPNYKALTIAPCVTCTKCTNRVIWPAVYRPSSFDESTYQCPACTAGTISTIVTVETTASALASENGTAWLLRNDDATIPDPLNNRSLYHTITHITDPTNLTTLFPSKVSILPTSNTPLTLTHHHKPIHNTPALLTTLTSWITRRRTQSGTCTLCFSNFPKRHLHPACGGRRGCAERICTSCATAWYGANRPGRVLNTAALACPFCRRRPAPTAAALPRAVRCLGGVREAVEERGEWVYAWCAGACGRARRFVERVCARGVPEVGEGWRCEECVAAKGGLVVKTCPACGVATERTAGCDHISCPCGKHWCFNCAAMVADTAAEVYAHMSDVHHTWFEGGGGADYAAYEFESDEEEEDDDDDLSDGGESE</sequence>
<gene>
    <name evidence="1" type="ORF">F5144DRAFT_485176</name>
</gene>
<proteinExistence type="predicted"/>
<keyword evidence="2" id="KW-1185">Reference proteome</keyword>
<evidence type="ECO:0000313" key="1">
    <source>
        <dbReference type="EMBL" id="KAH6640273.1"/>
    </source>
</evidence>
<name>A0ACB7PF70_9PEZI</name>
<accession>A0ACB7PF70</accession>
<dbReference type="EMBL" id="JAGIZQ010000002">
    <property type="protein sequence ID" value="KAH6640273.1"/>
    <property type="molecule type" value="Genomic_DNA"/>
</dbReference>
<protein>
    <submittedName>
        <fullName evidence="1">Uncharacterized protein</fullName>
    </submittedName>
</protein>
<evidence type="ECO:0000313" key="2">
    <source>
        <dbReference type="Proteomes" id="UP000724584"/>
    </source>
</evidence>